<protein>
    <submittedName>
        <fullName evidence="2">Chromosome 1, complete genome</fullName>
    </submittedName>
</protein>
<dbReference type="RefSeq" id="XP_011318138.1">
    <property type="nucleotide sequence ID" value="XM_011319836.1"/>
</dbReference>
<proteinExistence type="predicted"/>
<dbReference type="KEGG" id="fgr:FGSG_02242"/>
<feature type="compositionally biased region" description="Low complexity" evidence="1">
    <location>
        <begin position="52"/>
        <end position="62"/>
    </location>
</feature>
<evidence type="ECO:0000313" key="4">
    <source>
        <dbReference type="Proteomes" id="UP000070720"/>
    </source>
</evidence>
<name>I1REY3_GIBZE</name>
<feature type="compositionally biased region" description="Basic and acidic residues" evidence="1">
    <location>
        <begin position="75"/>
        <end position="95"/>
    </location>
</feature>
<feature type="region of interest" description="Disordered" evidence="1">
    <location>
        <begin position="35"/>
        <end position="101"/>
    </location>
</feature>
<dbReference type="Proteomes" id="UP000070720">
    <property type="component" value="Chromosome 1"/>
</dbReference>
<keyword evidence="4" id="KW-1185">Reference proteome</keyword>
<sequence length="448" mass="50141">MSRRQLASCTTYPTYRYPTRELQCSEYSLEVRFNTSSTSSTRTLAKSQVSNSSTGGSTITSTDGEELGEMFPSENCREAVARDTTNESHRDRTAESRASPQNLTTMQFPYHGLGGTVDLRFCNSTLPYRCSLGSSPTYDREDITSKCLCDKSLRSRSTMGSIYTTGLHLCNSGPLRFLNTGKLRHHVTRQQQEVVAGIASSRPNNSSFEFVPFVISSPRLAALSTATQCQPLSGLACLRVLHSDQVSIQQHHAWNDVRAGAVQLGNVNCLSKDSPNHGPTHPLLPSVVPEFRAGPNCALIQRVRERLVYCSSSERESLDLRKRILLTLTKSLHVEIFLCGNTLYYEVLFFMSIIRTRYTYLITTMDQKVLSCRNEEFSNTNRGSNYRSQRDLQDVADKVSENPTHTTFLQLWFPKRLLKLVKSTLWGQCGCSFLGSSPGPSCSKKWSI</sequence>
<dbReference type="EMBL" id="HG970332">
    <property type="protein sequence ID" value="CEF74506.1"/>
    <property type="molecule type" value="Genomic_DNA"/>
</dbReference>
<reference evidence="3" key="4">
    <citation type="submission" date="2017-01" db="UniProtKB">
        <authorList>
            <consortium name="EnsemblFungi"/>
        </authorList>
    </citation>
    <scope>IDENTIFICATION</scope>
    <source>
        <strain evidence="3">PH-1 / ATCC MYA-4620 / FGSC 9075 / NRRL 31084</strain>
    </source>
</reference>
<organism evidence="2 4">
    <name type="scientific">Gibberella zeae (strain ATCC MYA-4620 / CBS 123657 / FGSC 9075 / NRRL 31084 / PH-1)</name>
    <name type="common">Wheat head blight fungus</name>
    <name type="synonym">Fusarium graminearum</name>
    <dbReference type="NCBI Taxonomy" id="229533"/>
    <lineage>
        <taxon>Eukaryota</taxon>
        <taxon>Fungi</taxon>
        <taxon>Dikarya</taxon>
        <taxon>Ascomycota</taxon>
        <taxon>Pezizomycotina</taxon>
        <taxon>Sordariomycetes</taxon>
        <taxon>Hypocreomycetidae</taxon>
        <taxon>Hypocreales</taxon>
        <taxon>Nectriaceae</taxon>
        <taxon>Fusarium</taxon>
    </lineage>
</organism>
<evidence type="ECO:0000313" key="3">
    <source>
        <dbReference type="EnsemblFungi" id="CEF74506"/>
    </source>
</evidence>
<dbReference type="HOGENOM" id="CLU_606973_0_0_1"/>
<dbReference type="InParanoid" id="I1REY3"/>
<accession>I1REY3</accession>
<evidence type="ECO:0000313" key="2">
    <source>
        <dbReference type="EMBL" id="CEF74506.1"/>
    </source>
</evidence>
<reference evidence="2 4" key="3">
    <citation type="journal article" date="2015" name="BMC Genomics">
        <title>The completed genome sequence of the pathogenic ascomycete fungus Fusarium graminearum.</title>
        <authorList>
            <person name="King R."/>
            <person name="Urban M."/>
            <person name="Hammond-Kosack M.C."/>
            <person name="Hassani-Pak K."/>
            <person name="Hammond-Kosack K.E."/>
        </authorList>
    </citation>
    <scope>NUCLEOTIDE SEQUENCE [LARGE SCALE GENOMIC DNA]</scope>
    <source>
        <strain evidence="4">ATCC MYA-4620 / CBS 123657 / FGSC 9075 / NRRL 31084 / PH-1</strain>
        <strain evidence="2">PH-1</strain>
    </source>
</reference>
<reference evidence="3 4" key="1">
    <citation type="journal article" date="2007" name="Science">
        <title>The Fusarium graminearum genome reveals a link between localized polymorphism and pathogen specialization.</title>
        <authorList>
            <person name="Cuomo C.A."/>
            <person name="Gueldener U."/>
            <person name="Xu J.-R."/>
            <person name="Trail F."/>
            <person name="Turgeon B.G."/>
            <person name="Di Pietro A."/>
            <person name="Walton J.D."/>
            <person name="Ma L.-J."/>
            <person name="Baker S.E."/>
            <person name="Rep M."/>
            <person name="Adam G."/>
            <person name="Antoniw J."/>
            <person name="Baldwin T."/>
            <person name="Calvo S.E."/>
            <person name="Chang Y.-L."/>
            <person name="DeCaprio D."/>
            <person name="Gale L.R."/>
            <person name="Gnerre S."/>
            <person name="Goswami R.S."/>
            <person name="Hammond-Kosack K."/>
            <person name="Harris L.J."/>
            <person name="Hilburn K."/>
            <person name="Kennell J.C."/>
            <person name="Kroken S."/>
            <person name="Magnuson J.K."/>
            <person name="Mannhaupt G."/>
            <person name="Mauceli E.W."/>
            <person name="Mewes H.-W."/>
            <person name="Mitterbauer R."/>
            <person name="Muehlbauer G."/>
            <person name="Muensterkoetter M."/>
            <person name="Nelson D."/>
            <person name="O'Donnell K."/>
            <person name="Ouellet T."/>
            <person name="Qi W."/>
            <person name="Quesneville H."/>
            <person name="Roncero M.I.G."/>
            <person name="Seong K.-Y."/>
            <person name="Tetko I.V."/>
            <person name="Urban M."/>
            <person name="Waalwijk C."/>
            <person name="Ward T.J."/>
            <person name="Yao J."/>
            <person name="Birren B.W."/>
            <person name="Kistler H.C."/>
        </authorList>
    </citation>
    <scope>NUCLEOTIDE SEQUENCE [LARGE SCALE GENOMIC DNA]</scope>
    <source>
        <strain evidence="4">ATCC MYA-4620 / CBS 123657 / FGSC 9075 / NRRL 31084 / PH-1</strain>
        <strain evidence="3">PH-1 / ATCC MYA-4620 / FGSC 9075 / NRRL 31084</strain>
    </source>
</reference>
<evidence type="ECO:0000256" key="1">
    <source>
        <dbReference type="SAM" id="MobiDB-lite"/>
    </source>
</evidence>
<dbReference type="AlphaFoldDB" id="I1REY3"/>
<dbReference type="EnsemblFungi" id="CEF74506">
    <property type="protein sequence ID" value="CEF74506"/>
    <property type="gene ID" value="FGRRES_02242"/>
</dbReference>
<dbReference type="VEuPathDB" id="FungiDB:FGRAMPH1_01G05403"/>
<gene>
    <name evidence="3" type="primary">FG02242.1</name>
    <name evidence="2" type="ORF">FGRAMPH1_01T05403</name>
</gene>
<reference evidence="3 4" key="2">
    <citation type="journal article" date="2010" name="Nature">
        <title>Comparative genomics reveals mobile pathogenicity chromosomes in Fusarium.</title>
        <authorList>
            <person name="Ma L.J."/>
            <person name="van der Does H.C."/>
            <person name="Borkovich K.A."/>
            <person name="Coleman J.J."/>
            <person name="Daboussi M.J."/>
            <person name="Di Pietro A."/>
            <person name="Dufresne M."/>
            <person name="Freitag M."/>
            <person name="Grabherr M."/>
            <person name="Henrissat B."/>
            <person name="Houterman P.M."/>
            <person name="Kang S."/>
            <person name="Shim W.B."/>
            <person name="Woloshuk C."/>
            <person name="Xie X."/>
            <person name="Xu J.R."/>
            <person name="Antoniw J."/>
            <person name="Baker S.E."/>
            <person name="Bluhm B.H."/>
            <person name="Breakspear A."/>
            <person name="Brown D.W."/>
            <person name="Butchko R.A."/>
            <person name="Chapman S."/>
            <person name="Coulson R."/>
            <person name="Coutinho P.M."/>
            <person name="Danchin E.G."/>
            <person name="Diener A."/>
            <person name="Gale L.R."/>
            <person name="Gardiner D.M."/>
            <person name="Goff S."/>
            <person name="Hammond-Kosack K.E."/>
            <person name="Hilburn K."/>
            <person name="Hua-Van A."/>
            <person name="Jonkers W."/>
            <person name="Kazan K."/>
            <person name="Kodira C.D."/>
            <person name="Koehrsen M."/>
            <person name="Kumar L."/>
            <person name="Lee Y.H."/>
            <person name="Li L."/>
            <person name="Manners J.M."/>
            <person name="Miranda-Saavedra D."/>
            <person name="Mukherjee M."/>
            <person name="Park G."/>
            <person name="Park J."/>
            <person name="Park S.Y."/>
            <person name="Proctor R.H."/>
            <person name="Regev A."/>
            <person name="Ruiz-Roldan M.C."/>
            <person name="Sain D."/>
            <person name="Sakthikumar S."/>
            <person name="Sykes S."/>
            <person name="Schwartz D.C."/>
            <person name="Turgeon B.G."/>
            <person name="Wapinski I."/>
            <person name="Yoder O."/>
            <person name="Young S."/>
            <person name="Zeng Q."/>
            <person name="Zhou S."/>
            <person name="Galagan J."/>
            <person name="Cuomo C.A."/>
            <person name="Kistler H.C."/>
            <person name="Rep M."/>
        </authorList>
    </citation>
    <scope>GENOME REANNOTATION</scope>
    <source>
        <strain evidence="4">ATCC MYA-4620 / CBS 123657 / FGSC 9075 / NRRL 31084 / PH-1</strain>
        <strain evidence="3">PH-1 / ATCC MYA-4620 / FGSC 9075 / NRRL 31084</strain>
    </source>
</reference>
<accession>A0A098D962</accession>